<proteinExistence type="predicted"/>
<name>A0A9X0L5L8_SOLP1</name>
<gene>
    <name evidence="1" type="ORF">ASU33_11980</name>
</gene>
<keyword evidence="2" id="KW-1185">Reference proteome</keyword>
<dbReference type="OrthoDB" id="772390at2"/>
<comment type="caution">
    <text evidence="1">The sequence shown here is derived from an EMBL/GenBank/DDBJ whole genome shotgun (WGS) entry which is preliminary data.</text>
</comment>
<dbReference type="EMBL" id="LNAL01000006">
    <property type="protein sequence ID" value="KUG08838.1"/>
    <property type="molecule type" value="Genomic_DNA"/>
</dbReference>
<sequence>MLDFFLIDDSQSTSNRKLVLQRVGGIEDELFYRLQAEGIIEAWLDYYGTFRWGSENVMRILHQLLQKRGAATLRPDEAVFVAILQRAVDAQCGLLARGD</sequence>
<dbReference type="RefSeq" id="WP_059070642.1">
    <property type="nucleotide sequence ID" value="NZ_LNAL01000006.1"/>
</dbReference>
<reference evidence="1 2" key="1">
    <citation type="submission" date="2015-11" db="EMBL/GenBank/DDBJ databases">
        <title>Solirubrum puertoriconensis gen. nov. an environmental bacteria isolated in Puerto Rico.</title>
        <authorList>
            <person name="Cuebas-Irizarry M.F."/>
            <person name="Montalvo-Rodriguez R."/>
        </authorList>
    </citation>
    <scope>NUCLEOTIDE SEQUENCE [LARGE SCALE GENOMIC DNA]</scope>
    <source>
        <strain evidence="1 2">MC1A</strain>
    </source>
</reference>
<organism evidence="1 2">
    <name type="scientific">Solirubrum puertoriconensis</name>
    <dbReference type="NCBI Taxonomy" id="1751427"/>
    <lineage>
        <taxon>Bacteria</taxon>
        <taxon>Pseudomonadati</taxon>
        <taxon>Bacteroidota</taxon>
        <taxon>Cytophagia</taxon>
        <taxon>Cytophagales</taxon>
    </lineage>
</organism>
<evidence type="ECO:0000313" key="2">
    <source>
        <dbReference type="Proteomes" id="UP000054223"/>
    </source>
</evidence>
<accession>A0A9X0L5L8</accession>
<protein>
    <submittedName>
        <fullName evidence="1">Uncharacterized protein</fullName>
    </submittedName>
</protein>
<dbReference type="Proteomes" id="UP000054223">
    <property type="component" value="Unassembled WGS sequence"/>
</dbReference>
<evidence type="ECO:0000313" key="1">
    <source>
        <dbReference type="EMBL" id="KUG08838.1"/>
    </source>
</evidence>
<dbReference type="AlphaFoldDB" id="A0A9X0L5L8"/>